<name>A0A6C0HDN3_9ZZZZ</name>
<evidence type="ECO:0008006" key="2">
    <source>
        <dbReference type="Google" id="ProtNLM"/>
    </source>
</evidence>
<dbReference type="EMBL" id="MN739935">
    <property type="protein sequence ID" value="QHT78698.1"/>
    <property type="molecule type" value="Genomic_DNA"/>
</dbReference>
<dbReference type="Pfam" id="PF03747">
    <property type="entry name" value="ADP_ribosyl_GH"/>
    <property type="match status" value="1"/>
</dbReference>
<dbReference type="InterPro" id="IPR005502">
    <property type="entry name" value="Ribosyl_crysJ1"/>
</dbReference>
<sequence length="305" mass="36252">MLFDKFSGMFYGMLIGDNLGIINKLTNKYIEDIRPIYSISTGEINFTTKCMFELCNHIIQYKNYDRYKATEIYIELFFKHTNLNNTNFKILTDNFKIYPTIENIKMYYDSILIGLNNRELLPKTNESLLRSIPLILFDYHHAIEDCYITNPQDDCVSCNLLFLKILDRALNDEPVEVQEYWTENFNIKRIIKLAKNNLGLDLKYHKNTCYNTLYCSLYAYIHFNKFEEGIRWVIEQSNEDVCENAYLVGCILGAKLGKKIMDEEITYYNMMRILESHRTNKYISNLETYVKTFTELYNNKKIIKI</sequence>
<accession>A0A6C0HDN3</accession>
<dbReference type="AlphaFoldDB" id="A0A6C0HDN3"/>
<evidence type="ECO:0000313" key="1">
    <source>
        <dbReference type="EMBL" id="QHT78698.1"/>
    </source>
</evidence>
<protein>
    <recommendedName>
        <fullName evidence="2">ADP-ribosylglycohydrolase</fullName>
    </recommendedName>
</protein>
<dbReference type="Gene3D" id="1.10.4080.10">
    <property type="entry name" value="ADP-ribosylation/Crystallin J1"/>
    <property type="match status" value="1"/>
</dbReference>
<reference evidence="1" key="1">
    <citation type="journal article" date="2020" name="Nature">
        <title>Giant virus diversity and host interactions through global metagenomics.</title>
        <authorList>
            <person name="Schulz F."/>
            <person name="Roux S."/>
            <person name="Paez-Espino D."/>
            <person name="Jungbluth S."/>
            <person name="Walsh D.A."/>
            <person name="Denef V.J."/>
            <person name="McMahon K.D."/>
            <person name="Konstantinidis K.T."/>
            <person name="Eloe-Fadrosh E.A."/>
            <person name="Kyrpides N.C."/>
            <person name="Woyke T."/>
        </authorList>
    </citation>
    <scope>NUCLEOTIDE SEQUENCE</scope>
    <source>
        <strain evidence="1">GVMAG-M-3300023179-92</strain>
    </source>
</reference>
<dbReference type="SUPFAM" id="SSF101478">
    <property type="entry name" value="ADP-ribosylglycohydrolase"/>
    <property type="match status" value="1"/>
</dbReference>
<organism evidence="1">
    <name type="scientific">viral metagenome</name>
    <dbReference type="NCBI Taxonomy" id="1070528"/>
    <lineage>
        <taxon>unclassified sequences</taxon>
        <taxon>metagenomes</taxon>
        <taxon>organismal metagenomes</taxon>
    </lineage>
</organism>
<dbReference type="InterPro" id="IPR036705">
    <property type="entry name" value="Ribosyl_crysJ1_sf"/>
</dbReference>
<proteinExistence type="predicted"/>